<dbReference type="EMBL" id="CP003531">
    <property type="protein sequence ID" value="AFK51732.1"/>
    <property type="molecule type" value="Genomic_DNA"/>
</dbReference>
<dbReference type="InParanoid" id="I3TG44"/>
<evidence type="ECO:0000256" key="1">
    <source>
        <dbReference type="ARBA" id="ARBA00010364"/>
    </source>
</evidence>
<dbReference type="Gene3D" id="3.30.1200.10">
    <property type="entry name" value="YggU-like"/>
    <property type="match status" value="1"/>
</dbReference>
<dbReference type="eggNOG" id="arCOG04058">
    <property type="taxonomic scope" value="Archaea"/>
</dbReference>
<dbReference type="NCBIfam" id="TIGR00251">
    <property type="entry name" value="DUF167 family protein"/>
    <property type="match status" value="1"/>
</dbReference>
<dbReference type="RefSeq" id="WP_014737982.1">
    <property type="nucleotide sequence ID" value="NC_017954.1"/>
</dbReference>
<accession>I3TG44</accession>
<reference evidence="3 4" key="1">
    <citation type="journal article" date="2012" name="J. Bacteriol.">
        <title>Complete genome sequence of the hyperthermophilic cellulolytic Crenarchaeon 'Thermogladius cellulolyticus' 1633.</title>
        <authorList>
            <person name="Mardanov A.V."/>
            <person name="Kochetkova T.V."/>
            <person name="Beletsky A.V."/>
            <person name="Bonch-Osmolovskaya E.A."/>
            <person name="Ravin N.V."/>
            <person name="Skryabin K.G."/>
        </authorList>
    </citation>
    <scope>NUCLEOTIDE SEQUENCE [LARGE SCALE GENOMIC DNA]</scope>
    <source>
        <strain evidence="4">DSM 22663 / VKM B-2946 / 1633</strain>
    </source>
</reference>
<dbReference type="KEGG" id="thg:TCELL_1309"/>
<dbReference type="Pfam" id="PF02594">
    <property type="entry name" value="DUF167"/>
    <property type="match status" value="1"/>
</dbReference>
<gene>
    <name evidence="3" type="ordered locus">TCELL_1309</name>
</gene>
<dbReference type="HOGENOM" id="CLU_130694_6_0_2"/>
<dbReference type="AlphaFoldDB" id="I3TG44"/>
<comment type="similarity">
    <text evidence="1 2">Belongs to the UPF0235 family.</text>
</comment>
<name>I3TG44_THEC1</name>
<evidence type="ECO:0000313" key="3">
    <source>
        <dbReference type="EMBL" id="AFK51732.1"/>
    </source>
</evidence>
<organism evidence="3 4">
    <name type="scientific">Thermogladius calderae (strain DSM 22663 / VKM B-2946 / 1633)</name>
    <dbReference type="NCBI Taxonomy" id="1184251"/>
    <lineage>
        <taxon>Archaea</taxon>
        <taxon>Thermoproteota</taxon>
        <taxon>Thermoprotei</taxon>
        <taxon>Desulfurococcales</taxon>
        <taxon>Desulfurococcaceae</taxon>
        <taxon>Thermogladius</taxon>
    </lineage>
</organism>
<dbReference type="SMART" id="SM01152">
    <property type="entry name" value="DUF167"/>
    <property type="match status" value="1"/>
</dbReference>
<dbReference type="InterPro" id="IPR003746">
    <property type="entry name" value="DUF167"/>
</dbReference>
<evidence type="ECO:0000256" key="2">
    <source>
        <dbReference type="HAMAP-Rule" id="MF_00634"/>
    </source>
</evidence>
<protein>
    <recommendedName>
        <fullName evidence="2">UPF0235 protein TCELL_1309</fullName>
    </recommendedName>
</protein>
<dbReference type="SUPFAM" id="SSF69786">
    <property type="entry name" value="YggU-like"/>
    <property type="match status" value="1"/>
</dbReference>
<proteinExistence type="inferred from homology"/>
<keyword evidence="4" id="KW-1185">Reference proteome</keyword>
<evidence type="ECO:0000313" key="4">
    <source>
        <dbReference type="Proteomes" id="UP000005270"/>
    </source>
</evidence>
<dbReference type="Proteomes" id="UP000005270">
    <property type="component" value="Chromosome"/>
</dbReference>
<dbReference type="InterPro" id="IPR036591">
    <property type="entry name" value="YggU-like_sf"/>
</dbReference>
<dbReference type="GeneID" id="13013633"/>
<dbReference type="HAMAP" id="MF_00634">
    <property type="entry name" value="UPF0235"/>
    <property type="match status" value="1"/>
</dbReference>
<sequence>MKVWDAMPRLEDVIRRNLENSSRGVILNIIVQPGSPTEGLVIEGNELVFQTVEPEGRGRENAALVRYLSKNLNIPVSKIDIVYGTRERYKRVLLMDINEERLITLLSRILAWPGEGR</sequence>